<organism evidence="1 2">
    <name type="scientific">Latilactobacillus sakei</name>
    <name type="common">Lactobacillus sakei</name>
    <dbReference type="NCBI Taxonomy" id="1599"/>
    <lineage>
        <taxon>Bacteria</taxon>
        <taxon>Bacillati</taxon>
        <taxon>Bacillota</taxon>
        <taxon>Bacilli</taxon>
        <taxon>Lactobacillales</taxon>
        <taxon>Lactobacillaceae</taxon>
        <taxon>Latilactobacillus</taxon>
    </lineage>
</organism>
<sequence length="127" mass="14141">MKKKMISLVAIVALIIVGFSGYNYYKNTYQGDVGYAQVPAKTPTKQATKDDQGKVVPNEYSYHYQLNVVKEDGTRTTVPVEISSEKPTPLTPNSYVKLEFNSKRVLSGPNNIAKDKVPAKVQTELEK</sequence>
<dbReference type="NCBIfam" id="TIGR01655">
    <property type="entry name" value="yxeA_fam"/>
    <property type="match status" value="1"/>
</dbReference>
<dbReference type="InterPro" id="IPR006542">
    <property type="entry name" value="DUF1093"/>
</dbReference>
<evidence type="ECO:0000313" key="1">
    <source>
        <dbReference type="EMBL" id="SPE23095.1"/>
    </source>
</evidence>
<evidence type="ECO:0008006" key="3">
    <source>
        <dbReference type="Google" id="ProtNLM"/>
    </source>
</evidence>
<dbReference type="Proteomes" id="UP000239650">
    <property type="component" value="Unassembled WGS sequence"/>
</dbReference>
<dbReference type="SUPFAM" id="SSF159121">
    <property type="entry name" value="BC4932-like"/>
    <property type="match status" value="1"/>
</dbReference>
<name>A0AAE8LX10_LATSK</name>
<comment type="caution">
    <text evidence="1">The sequence shown here is derived from an EMBL/GenBank/DDBJ whole genome shotgun (WGS) entry which is preliminary data.</text>
</comment>
<accession>A0AAE8LX10</accession>
<dbReference type="RefSeq" id="WP_082268187.1">
    <property type="nucleotide sequence ID" value="NZ_CAKMCP010000008.1"/>
</dbReference>
<proteinExistence type="predicted"/>
<evidence type="ECO:0000313" key="2">
    <source>
        <dbReference type="Proteomes" id="UP000239650"/>
    </source>
</evidence>
<dbReference type="AlphaFoldDB" id="A0AAE8LX10"/>
<dbReference type="EMBL" id="OKRC01000011">
    <property type="protein sequence ID" value="SPE23095.1"/>
    <property type="molecule type" value="Genomic_DNA"/>
</dbReference>
<dbReference type="InterPro" id="IPR036166">
    <property type="entry name" value="YxeA-like_sf"/>
</dbReference>
<gene>
    <name evidence="1" type="ORF">LAS9267_01896</name>
</gene>
<reference evidence="1 2" key="1">
    <citation type="submission" date="2018-02" db="EMBL/GenBank/DDBJ databases">
        <authorList>
            <person name="Rodrigo-Torres L."/>
            <person name="Arahal R. D."/>
            <person name="Lucena T."/>
        </authorList>
    </citation>
    <scope>NUCLEOTIDE SEQUENCE [LARGE SCALE GENOMIC DNA]</scope>
    <source>
        <strain evidence="1 2">CECT 9267</strain>
    </source>
</reference>
<dbReference type="Pfam" id="PF06486">
    <property type="entry name" value="DUF1093"/>
    <property type="match status" value="1"/>
</dbReference>
<protein>
    <recommendedName>
        <fullName evidence="3">YxeA family protein</fullName>
    </recommendedName>
</protein>
<dbReference type="Gene3D" id="2.40.50.480">
    <property type="match status" value="1"/>
</dbReference>